<dbReference type="GO" id="GO:0005634">
    <property type="term" value="C:nucleus"/>
    <property type="evidence" value="ECO:0007669"/>
    <property type="project" value="UniProtKB-SubCell"/>
</dbReference>
<sequence length="244" mass="28827">MDVNKQINIRLVQTVEKYPCLYNNTLKEYSKLSFTEGAWVEVAEELSSTPDVVKERWKVFRSIFVRRLKKMHMGELIKPYYLHEHMQFLLPYLRKSWDPECCNKILLEESESRVVTNNQNKNSIINSNCNYEQSEVLSQDEFNSIYLNDIPQNSANECKRGRASDKDNPPDSRKHSSTKLDFPAKRLKISQVATHSQDQERTGDEDYKRQFMLSLLPDLEEMNNEQMRKFKFKVSALINNIFQK</sequence>
<dbReference type="PROSITE" id="PS51031">
    <property type="entry name" value="BESS"/>
    <property type="match status" value="1"/>
</dbReference>
<feature type="region of interest" description="Disordered" evidence="2">
    <location>
        <begin position="155"/>
        <end position="180"/>
    </location>
</feature>
<dbReference type="PANTHER" id="PTHR12243:SF60">
    <property type="entry name" value="SI:CH211-15D5.12-RELATED"/>
    <property type="match status" value="1"/>
</dbReference>
<protein>
    <submittedName>
        <fullName evidence="5">Transcription factor Adf-1</fullName>
    </submittedName>
</protein>
<dbReference type="OrthoDB" id="6147983at2759"/>
<evidence type="ECO:0000259" key="3">
    <source>
        <dbReference type="PROSITE" id="PS51029"/>
    </source>
</evidence>
<dbReference type="GO" id="GO:0005667">
    <property type="term" value="C:transcription regulator complex"/>
    <property type="evidence" value="ECO:0007669"/>
    <property type="project" value="TreeGrafter"/>
</dbReference>
<feature type="domain" description="MADF" evidence="3">
    <location>
        <begin position="10"/>
        <end position="94"/>
    </location>
</feature>
<name>A0A0A1X9F3_ZEUCU</name>
<dbReference type="Pfam" id="PF02944">
    <property type="entry name" value="BESS"/>
    <property type="match status" value="1"/>
</dbReference>
<dbReference type="Pfam" id="PF10545">
    <property type="entry name" value="MADF_DNA_bdg"/>
    <property type="match status" value="1"/>
</dbReference>
<dbReference type="InterPro" id="IPR039353">
    <property type="entry name" value="TF_Adf1"/>
</dbReference>
<accession>A0A0A1X9F3</accession>
<dbReference type="GO" id="GO:0003677">
    <property type="term" value="F:DNA binding"/>
    <property type="evidence" value="ECO:0007669"/>
    <property type="project" value="InterPro"/>
</dbReference>
<reference evidence="5" key="1">
    <citation type="submission" date="2014-11" db="EMBL/GenBank/DDBJ databases">
        <authorList>
            <person name="Geib S."/>
        </authorList>
    </citation>
    <scope>NUCLEOTIDE SEQUENCE</scope>
</reference>
<comment type="subcellular location">
    <subcellularLocation>
        <location evidence="1">Nucleus</location>
    </subcellularLocation>
</comment>
<proteinExistence type="predicted"/>
<organism evidence="5">
    <name type="scientific">Zeugodacus cucurbitae</name>
    <name type="common">Melon fruit fly</name>
    <name type="synonym">Bactrocera cucurbitae</name>
    <dbReference type="NCBI Taxonomy" id="28588"/>
    <lineage>
        <taxon>Eukaryota</taxon>
        <taxon>Metazoa</taxon>
        <taxon>Ecdysozoa</taxon>
        <taxon>Arthropoda</taxon>
        <taxon>Hexapoda</taxon>
        <taxon>Insecta</taxon>
        <taxon>Pterygota</taxon>
        <taxon>Neoptera</taxon>
        <taxon>Endopterygota</taxon>
        <taxon>Diptera</taxon>
        <taxon>Brachycera</taxon>
        <taxon>Muscomorpha</taxon>
        <taxon>Tephritoidea</taxon>
        <taxon>Tephritidae</taxon>
        <taxon>Zeugodacus</taxon>
        <taxon>Zeugodacus</taxon>
    </lineage>
</organism>
<feature type="domain" description="BESS" evidence="4">
    <location>
        <begin position="205"/>
        <end position="244"/>
    </location>
</feature>
<dbReference type="EMBL" id="GBXI01006952">
    <property type="protein sequence ID" value="JAD07340.1"/>
    <property type="molecule type" value="Transcribed_RNA"/>
</dbReference>
<dbReference type="PROSITE" id="PS51029">
    <property type="entry name" value="MADF"/>
    <property type="match status" value="1"/>
</dbReference>
<feature type="compositionally biased region" description="Basic and acidic residues" evidence="2">
    <location>
        <begin position="157"/>
        <end position="174"/>
    </location>
</feature>
<evidence type="ECO:0000259" key="4">
    <source>
        <dbReference type="PROSITE" id="PS51031"/>
    </source>
</evidence>
<dbReference type="GO" id="GO:0006357">
    <property type="term" value="P:regulation of transcription by RNA polymerase II"/>
    <property type="evidence" value="ECO:0007669"/>
    <property type="project" value="TreeGrafter"/>
</dbReference>
<dbReference type="InterPro" id="IPR004210">
    <property type="entry name" value="BESS_motif"/>
</dbReference>
<dbReference type="SMART" id="SM00595">
    <property type="entry name" value="MADF"/>
    <property type="match status" value="1"/>
</dbReference>
<keyword evidence="1" id="KW-0539">Nucleus</keyword>
<dbReference type="PANTHER" id="PTHR12243">
    <property type="entry name" value="MADF DOMAIN TRANSCRIPTION FACTOR"/>
    <property type="match status" value="1"/>
</dbReference>
<evidence type="ECO:0000313" key="5">
    <source>
        <dbReference type="EMBL" id="JAD07340.1"/>
    </source>
</evidence>
<reference evidence="5" key="2">
    <citation type="journal article" date="2015" name="Gigascience">
        <title>Reconstructing a comprehensive transcriptome assembly of a white-pupal translocated strain of the pest fruit fly Bactrocera cucurbitae.</title>
        <authorList>
            <person name="Sim S.B."/>
            <person name="Calla B."/>
            <person name="Hall B."/>
            <person name="DeRego T."/>
            <person name="Geib S.M."/>
        </authorList>
    </citation>
    <scope>NUCLEOTIDE SEQUENCE</scope>
</reference>
<evidence type="ECO:0000256" key="2">
    <source>
        <dbReference type="SAM" id="MobiDB-lite"/>
    </source>
</evidence>
<dbReference type="InterPro" id="IPR006578">
    <property type="entry name" value="MADF-dom"/>
</dbReference>
<dbReference type="AlphaFoldDB" id="A0A0A1X9F3"/>
<gene>
    <name evidence="5" type="primary">Adf1_25</name>
    <name evidence="5" type="ORF">g.47742</name>
</gene>
<dbReference type="GeneID" id="105215005"/>
<evidence type="ECO:0000256" key="1">
    <source>
        <dbReference type="PROSITE-ProRule" id="PRU00371"/>
    </source>
</evidence>